<protein>
    <recommendedName>
        <fullName evidence="1">Putative exodeoxyribonuclease 8 PDDEXK-like domain-containing protein</fullName>
    </recommendedName>
</protein>
<dbReference type="EMBL" id="JAAGAX010000225">
    <property type="protein sequence ID" value="KAF2282434.1"/>
    <property type="molecule type" value="Genomic_DNA"/>
</dbReference>
<dbReference type="Proteomes" id="UP000467840">
    <property type="component" value="Unassembled WGS sequence"/>
</dbReference>
<dbReference type="InterPro" id="IPR027417">
    <property type="entry name" value="P-loop_NTPase"/>
</dbReference>
<dbReference type="InterPro" id="IPR011604">
    <property type="entry name" value="PDDEXK-like_dom_sf"/>
</dbReference>
<reference evidence="2 3" key="1">
    <citation type="journal article" date="2020" name="Mol. Plant">
        <title>The Chromosome-Based Rubber Tree Genome Provides New Insights into Spurge Genome Evolution and Rubber Biosynthesis.</title>
        <authorList>
            <person name="Liu J."/>
            <person name="Shi C."/>
            <person name="Shi C.C."/>
            <person name="Li W."/>
            <person name="Zhang Q.J."/>
            <person name="Zhang Y."/>
            <person name="Li K."/>
            <person name="Lu H.F."/>
            <person name="Shi C."/>
            <person name="Zhu S.T."/>
            <person name="Xiao Z.Y."/>
            <person name="Nan H."/>
            <person name="Yue Y."/>
            <person name="Zhu X.G."/>
            <person name="Wu Y."/>
            <person name="Hong X.N."/>
            <person name="Fan G.Y."/>
            <person name="Tong Y."/>
            <person name="Zhang D."/>
            <person name="Mao C.L."/>
            <person name="Liu Y.L."/>
            <person name="Hao S.J."/>
            <person name="Liu W.Q."/>
            <person name="Lv M.Q."/>
            <person name="Zhang H.B."/>
            <person name="Liu Y."/>
            <person name="Hu-Tang G.R."/>
            <person name="Wang J.P."/>
            <person name="Wang J.H."/>
            <person name="Sun Y.H."/>
            <person name="Ni S.B."/>
            <person name="Chen W.B."/>
            <person name="Zhang X.C."/>
            <person name="Jiao Y.N."/>
            <person name="Eichler E.E."/>
            <person name="Li G.H."/>
            <person name="Liu X."/>
            <person name="Gao L.Z."/>
        </authorList>
    </citation>
    <scope>NUCLEOTIDE SEQUENCE [LARGE SCALE GENOMIC DNA]</scope>
    <source>
        <strain evidence="3">cv. GT1</strain>
        <tissue evidence="2">Leaf</tissue>
    </source>
</reference>
<evidence type="ECO:0000259" key="1">
    <source>
        <dbReference type="Pfam" id="PF12684"/>
    </source>
</evidence>
<gene>
    <name evidence="2" type="ORF">GH714_044119</name>
</gene>
<organism evidence="2 3">
    <name type="scientific">Hevea brasiliensis</name>
    <name type="common">Para rubber tree</name>
    <name type="synonym">Siphonia brasiliensis</name>
    <dbReference type="NCBI Taxonomy" id="3981"/>
    <lineage>
        <taxon>Eukaryota</taxon>
        <taxon>Viridiplantae</taxon>
        <taxon>Streptophyta</taxon>
        <taxon>Embryophyta</taxon>
        <taxon>Tracheophyta</taxon>
        <taxon>Spermatophyta</taxon>
        <taxon>Magnoliopsida</taxon>
        <taxon>eudicotyledons</taxon>
        <taxon>Gunneridae</taxon>
        <taxon>Pentapetalae</taxon>
        <taxon>rosids</taxon>
        <taxon>fabids</taxon>
        <taxon>Malpighiales</taxon>
        <taxon>Euphorbiaceae</taxon>
        <taxon>Crotonoideae</taxon>
        <taxon>Micrandreae</taxon>
        <taxon>Hevea</taxon>
    </lineage>
</organism>
<name>A0A6A6K1N9_HEVBR</name>
<dbReference type="Pfam" id="PF12684">
    <property type="entry name" value="DUF3799"/>
    <property type="match status" value="1"/>
</dbReference>
<evidence type="ECO:0000313" key="2">
    <source>
        <dbReference type="EMBL" id="KAF2282434.1"/>
    </source>
</evidence>
<evidence type="ECO:0000313" key="3">
    <source>
        <dbReference type="Proteomes" id="UP000467840"/>
    </source>
</evidence>
<dbReference type="Pfam" id="PF13479">
    <property type="entry name" value="AAA_24"/>
    <property type="match status" value="1"/>
</dbReference>
<dbReference type="AlphaFoldDB" id="A0A6A6K1N9"/>
<dbReference type="SUPFAM" id="SSF52540">
    <property type="entry name" value="P-loop containing nucleoside triphosphate hydrolases"/>
    <property type="match status" value="1"/>
</dbReference>
<keyword evidence="3" id="KW-1185">Reference proteome</keyword>
<dbReference type="Gene3D" id="3.40.50.300">
    <property type="entry name" value="P-loop containing nucleotide triphosphate hydrolases"/>
    <property type="match status" value="1"/>
</dbReference>
<accession>A0A6A6K1N9</accession>
<comment type="caution">
    <text evidence="2">The sequence shown here is derived from an EMBL/GenBank/DDBJ whole genome shotgun (WGS) entry which is preliminary data.</text>
</comment>
<feature type="domain" description="Putative exodeoxyribonuclease 8 PDDEXK-like" evidence="1">
    <location>
        <begin position="122"/>
        <end position="322"/>
    </location>
</feature>
<sequence>MTKVATSFTERTSQESKLKQLDSGIYVFDSGYRGTCPKEEIDQMAYGLWMEHRFPEVNFFHVPNETSTKSGVQLIIKRQKMGVKSGVHDNIILHRGIAWPYGTIELKRRDKTKCRVTWRYKDEEDEQSKALIFGTGSHTTLLEPEKFDAQFVRMPSKEEFGPDLLVTVPDMNSWAKERGIKGLSGKAKHELLLDTVKGGYSEVSIMGELNGELAKVRFDYLSPGADLVDYKTAVTAKPDEFFRHAARLGYFMKMAMQHDMFVAAYGKPPRSVNLLVQEKKSPFIPALIRLTEEQLRIGRIQLNSAMQLYKACKKAQAWPGYSMGNPAAERSGSRVVIGISGQSGSGKTYSALKLARGMVSSPEEIGFLDTENGRGRLYSNILDGKFMHADMYAPFSPARYRQAIEEFQKAGVKVLVIDSGSHEWEGEGGCTDIADQPLLNGKKMADWKRAKSEHKKFMSALLQSNMHIIVCLRARHKTDFSNPKDPMRLD</sequence>
<proteinExistence type="predicted"/>
<dbReference type="InterPro" id="IPR024432">
    <property type="entry name" value="Put_RecE_PDDEXK-like_dom"/>
</dbReference>
<dbReference type="Gene3D" id="3.90.320.10">
    <property type="match status" value="1"/>
</dbReference>